<dbReference type="Proteomes" id="UP001523392">
    <property type="component" value="Unassembled WGS sequence"/>
</dbReference>
<sequence>ESPSVVLPNPGVIAAPATITVTAPTTPAFGGLAVSWAAVPSAHLAGYEVEFLPASVATWQGYGAGLGATAAAIPTAEPTAFRARAVARSGAVSGWREALVPAAITTPTATGITGGIRISGGFPADAVRLQVFEAASNSLAAATKPVAEPTSLFFDRTGLTAGQTRWYWLRAVSAEGNVSALAGPVSATAL</sequence>
<organism evidence="1 2">
    <name type="scientific">Siccirubricoccus soli</name>
    <dbReference type="NCBI Taxonomy" id="2899147"/>
    <lineage>
        <taxon>Bacteria</taxon>
        <taxon>Pseudomonadati</taxon>
        <taxon>Pseudomonadota</taxon>
        <taxon>Alphaproteobacteria</taxon>
        <taxon>Acetobacterales</taxon>
        <taxon>Roseomonadaceae</taxon>
        <taxon>Siccirubricoccus</taxon>
    </lineage>
</organism>
<comment type="caution">
    <text evidence="1">The sequence shown here is derived from an EMBL/GenBank/DDBJ whole genome shotgun (WGS) entry which is preliminary data.</text>
</comment>
<name>A0ABT1D943_9PROT</name>
<gene>
    <name evidence="1" type="ORF">JYK14_20120</name>
</gene>
<evidence type="ECO:0000313" key="1">
    <source>
        <dbReference type="EMBL" id="MCO6418452.1"/>
    </source>
</evidence>
<reference evidence="1 2" key="1">
    <citation type="submission" date="2021-12" db="EMBL/GenBank/DDBJ databases">
        <title>Siccirubricoccus leaddurans sp. nov., a high concentration Zn2+ tolerance bacterium.</title>
        <authorList>
            <person name="Cao Y."/>
        </authorList>
    </citation>
    <scope>NUCLEOTIDE SEQUENCE [LARGE SCALE GENOMIC DNA]</scope>
    <source>
        <strain evidence="1 2">KC 17139</strain>
    </source>
</reference>
<dbReference type="EMBL" id="JAFIRR010000130">
    <property type="protein sequence ID" value="MCO6418452.1"/>
    <property type="molecule type" value="Genomic_DNA"/>
</dbReference>
<keyword evidence="2" id="KW-1185">Reference proteome</keyword>
<evidence type="ECO:0000313" key="2">
    <source>
        <dbReference type="Proteomes" id="UP001523392"/>
    </source>
</evidence>
<accession>A0ABT1D943</accession>
<evidence type="ECO:0008006" key="3">
    <source>
        <dbReference type="Google" id="ProtNLM"/>
    </source>
</evidence>
<protein>
    <recommendedName>
        <fullName evidence="3">Fibronectin type-III domain-containing protein</fullName>
    </recommendedName>
</protein>
<feature type="non-terminal residue" evidence="1">
    <location>
        <position position="1"/>
    </location>
</feature>
<proteinExistence type="predicted"/>